<accession>A0ABR4Q0V8</accession>
<organism evidence="1 2">
    <name type="scientific">Taenia crassiceps</name>
    <dbReference type="NCBI Taxonomy" id="6207"/>
    <lineage>
        <taxon>Eukaryota</taxon>
        <taxon>Metazoa</taxon>
        <taxon>Spiralia</taxon>
        <taxon>Lophotrochozoa</taxon>
        <taxon>Platyhelminthes</taxon>
        <taxon>Cestoda</taxon>
        <taxon>Eucestoda</taxon>
        <taxon>Cyclophyllidea</taxon>
        <taxon>Taeniidae</taxon>
        <taxon>Taenia</taxon>
    </lineage>
</organism>
<name>A0ABR4Q0V8_9CEST</name>
<evidence type="ECO:0000313" key="2">
    <source>
        <dbReference type="Proteomes" id="UP001651158"/>
    </source>
</evidence>
<dbReference type="Proteomes" id="UP001651158">
    <property type="component" value="Unassembled WGS sequence"/>
</dbReference>
<reference evidence="1 2" key="1">
    <citation type="journal article" date="2022" name="Front. Cell. Infect. Microbiol.">
        <title>The Genomes of Two Strains of Taenia crassiceps the Animal Model for the Study of Human Cysticercosis.</title>
        <authorList>
            <person name="Bobes R.J."/>
            <person name="Estrada K."/>
            <person name="Rios-Valencia D.G."/>
            <person name="Calderon-Gallegos A."/>
            <person name="de la Torre P."/>
            <person name="Carrero J.C."/>
            <person name="Sanchez-Flores A."/>
            <person name="Laclette J.P."/>
        </authorList>
    </citation>
    <scope>NUCLEOTIDE SEQUENCE [LARGE SCALE GENOMIC DNA]</scope>
    <source>
        <strain evidence="1">WFUcys</strain>
    </source>
</reference>
<gene>
    <name evidence="1" type="ORF">TcWFU_006613</name>
</gene>
<comment type="caution">
    <text evidence="1">The sequence shown here is derived from an EMBL/GenBank/DDBJ whole genome shotgun (WGS) entry which is preliminary data.</text>
</comment>
<keyword evidence="2" id="KW-1185">Reference proteome</keyword>
<proteinExistence type="predicted"/>
<dbReference type="EMBL" id="JAKROA010000019">
    <property type="protein sequence ID" value="KAL5103265.1"/>
    <property type="molecule type" value="Genomic_DNA"/>
</dbReference>
<protein>
    <submittedName>
        <fullName evidence="1">Uncharacterized protein</fullName>
    </submittedName>
</protein>
<evidence type="ECO:0000313" key="1">
    <source>
        <dbReference type="EMBL" id="KAL5103265.1"/>
    </source>
</evidence>
<sequence length="68" mass="7805">MQPVCATLEADLARLQEQELFSPIGNYEEDQSQPFSDANRIRLGRELPRGWTRLKGNKDLMNEMALVL</sequence>